<dbReference type="PANTHER" id="PTHR43578">
    <property type="entry name" value="NADH-QUINONE OXIDOREDUCTASE SUBUNIT F"/>
    <property type="match status" value="1"/>
</dbReference>
<name>X1UWR4_9ZZZZ</name>
<accession>X1UWR4</accession>
<gene>
    <name evidence="4" type="ORF">S12H4_62837</name>
</gene>
<proteinExistence type="predicted"/>
<comment type="caution">
    <text evidence="4">The sequence shown here is derived from an EMBL/GenBank/DDBJ whole genome shotgun (WGS) entry which is preliminary data.</text>
</comment>
<dbReference type="AlphaFoldDB" id="X1UWR4"/>
<keyword evidence="2" id="KW-0408">Iron</keyword>
<keyword evidence="1" id="KW-0479">Metal-binding</keyword>
<evidence type="ECO:0000313" key="4">
    <source>
        <dbReference type="EMBL" id="GAJ21938.1"/>
    </source>
</evidence>
<dbReference type="InterPro" id="IPR037225">
    <property type="entry name" value="Nuo51_FMN-bd_sf"/>
</dbReference>
<dbReference type="Gene3D" id="3.40.50.11540">
    <property type="entry name" value="NADH-ubiquinone oxidoreductase 51kDa subunit"/>
    <property type="match status" value="1"/>
</dbReference>
<feature type="non-terminal residue" evidence="4">
    <location>
        <position position="65"/>
    </location>
</feature>
<feature type="non-terminal residue" evidence="4">
    <location>
        <position position="1"/>
    </location>
</feature>
<sequence>RGEETALIASLEGRIGEPRQRPPFPATSGLWGKPTNINNVETWANIPLIINRGADWFRSLGTERS</sequence>
<dbReference type="SUPFAM" id="SSF142019">
    <property type="entry name" value="Nqo1 FMN-binding domain-like"/>
    <property type="match status" value="1"/>
</dbReference>
<dbReference type="PANTHER" id="PTHR43578:SF3">
    <property type="entry name" value="NADH-QUINONE OXIDOREDUCTASE SUBUNIT F"/>
    <property type="match status" value="1"/>
</dbReference>
<evidence type="ECO:0000256" key="1">
    <source>
        <dbReference type="ARBA" id="ARBA00022723"/>
    </source>
</evidence>
<dbReference type="GO" id="GO:0046872">
    <property type="term" value="F:metal ion binding"/>
    <property type="evidence" value="ECO:0007669"/>
    <property type="project" value="UniProtKB-KW"/>
</dbReference>
<reference evidence="4" key="1">
    <citation type="journal article" date="2014" name="Front. Microbiol.">
        <title>High frequency of phylogenetically diverse reductive dehalogenase-homologous genes in deep subseafloor sedimentary metagenomes.</title>
        <authorList>
            <person name="Kawai M."/>
            <person name="Futagami T."/>
            <person name="Toyoda A."/>
            <person name="Takaki Y."/>
            <person name="Nishi S."/>
            <person name="Hori S."/>
            <person name="Arai W."/>
            <person name="Tsubouchi T."/>
            <person name="Morono Y."/>
            <person name="Uchiyama I."/>
            <person name="Ito T."/>
            <person name="Fujiyama A."/>
            <person name="Inagaki F."/>
            <person name="Takami H."/>
        </authorList>
    </citation>
    <scope>NUCLEOTIDE SEQUENCE</scope>
    <source>
        <strain evidence="4">Expedition CK06-06</strain>
    </source>
</reference>
<dbReference type="GO" id="GO:0051536">
    <property type="term" value="F:iron-sulfur cluster binding"/>
    <property type="evidence" value="ECO:0007669"/>
    <property type="project" value="UniProtKB-KW"/>
</dbReference>
<dbReference type="EMBL" id="BARW01042375">
    <property type="protein sequence ID" value="GAJ21938.1"/>
    <property type="molecule type" value="Genomic_DNA"/>
</dbReference>
<protein>
    <submittedName>
        <fullName evidence="4">Uncharacterized protein</fullName>
    </submittedName>
</protein>
<evidence type="ECO:0000256" key="2">
    <source>
        <dbReference type="ARBA" id="ARBA00023004"/>
    </source>
</evidence>
<organism evidence="4">
    <name type="scientific">marine sediment metagenome</name>
    <dbReference type="NCBI Taxonomy" id="412755"/>
    <lineage>
        <taxon>unclassified sequences</taxon>
        <taxon>metagenomes</taxon>
        <taxon>ecological metagenomes</taxon>
    </lineage>
</organism>
<evidence type="ECO:0000256" key="3">
    <source>
        <dbReference type="ARBA" id="ARBA00023014"/>
    </source>
</evidence>
<keyword evidence="3" id="KW-0411">Iron-sulfur</keyword>